<feature type="domain" description="NF-X1-type" evidence="8">
    <location>
        <begin position="227"/>
        <end position="245"/>
    </location>
</feature>
<feature type="domain" description="NF-X1-type" evidence="8">
    <location>
        <begin position="175"/>
        <end position="193"/>
    </location>
</feature>
<dbReference type="Proteomes" id="UP000239649">
    <property type="component" value="Unassembled WGS sequence"/>
</dbReference>
<evidence type="ECO:0000256" key="6">
    <source>
        <dbReference type="SAM" id="MobiDB-lite"/>
    </source>
</evidence>
<dbReference type="Pfam" id="PF01422">
    <property type="entry name" value="zf-NF-X1"/>
    <property type="match status" value="9"/>
</dbReference>
<dbReference type="OrthoDB" id="536399at2759"/>
<keyword evidence="3" id="KW-0677">Repeat</keyword>
<dbReference type="InterPro" id="IPR034078">
    <property type="entry name" value="NFX1_fam"/>
</dbReference>
<dbReference type="PANTHER" id="PTHR12360:SF1">
    <property type="entry name" value="NF-X1-TYPE ZINC FINGER PROTEIN NFXL1"/>
    <property type="match status" value="1"/>
</dbReference>
<dbReference type="SMART" id="SM00438">
    <property type="entry name" value="ZnF_NFX"/>
    <property type="match status" value="10"/>
</dbReference>
<name>A0A2P6VNK2_9CHLO</name>
<proteinExistence type="inferred from homology"/>
<gene>
    <name evidence="9" type="ORF">C2E20_1548</name>
</gene>
<evidence type="ECO:0000256" key="7">
    <source>
        <dbReference type="SAM" id="Phobius"/>
    </source>
</evidence>
<accession>A0A2P6VNK2</accession>
<dbReference type="EMBL" id="LHPF02000002">
    <property type="protein sequence ID" value="PSC75659.1"/>
    <property type="molecule type" value="Genomic_DNA"/>
</dbReference>
<comment type="similarity">
    <text evidence="1">Belongs to the NFX1 family.</text>
</comment>
<feature type="domain" description="NF-X1-type" evidence="8">
    <location>
        <begin position="651"/>
        <end position="671"/>
    </location>
</feature>
<dbReference type="CDD" id="cd06008">
    <property type="entry name" value="NF-X1-zinc-finger"/>
    <property type="match status" value="4"/>
</dbReference>
<feature type="domain" description="NF-X1-type" evidence="8">
    <location>
        <begin position="334"/>
        <end position="354"/>
    </location>
</feature>
<feature type="region of interest" description="Disordered" evidence="6">
    <location>
        <begin position="820"/>
        <end position="848"/>
    </location>
</feature>
<evidence type="ECO:0000256" key="1">
    <source>
        <dbReference type="ARBA" id="ARBA00007269"/>
    </source>
</evidence>
<feature type="compositionally biased region" description="Basic and acidic residues" evidence="6">
    <location>
        <begin position="836"/>
        <end position="848"/>
    </location>
</feature>
<evidence type="ECO:0000256" key="5">
    <source>
        <dbReference type="ARBA" id="ARBA00022833"/>
    </source>
</evidence>
<evidence type="ECO:0000313" key="10">
    <source>
        <dbReference type="Proteomes" id="UP000239649"/>
    </source>
</evidence>
<keyword evidence="10" id="KW-1185">Reference proteome</keyword>
<feature type="region of interest" description="Disordered" evidence="6">
    <location>
        <begin position="519"/>
        <end position="538"/>
    </location>
</feature>
<dbReference type="GO" id="GO:0000977">
    <property type="term" value="F:RNA polymerase II transcription regulatory region sequence-specific DNA binding"/>
    <property type="evidence" value="ECO:0007669"/>
    <property type="project" value="TreeGrafter"/>
</dbReference>
<evidence type="ECO:0000256" key="2">
    <source>
        <dbReference type="ARBA" id="ARBA00022723"/>
    </source>
</evidence>
<dbReference type="GO" id="GO:0008270">
    <property type="term" value="F:zinc ion binding"/>
    <property type="evidence" value="ECO:0007669"/>
    <property type="project" value="UniProtKB-KW"/>
</dbReference>
<feature type="transmembrane region" description="Helical" evidence="7">
    <location>
        <begin position="863"/>
        <end position="884"/>
    </location>
</feature>
<keyword evidence="7" id="KW-1133">Transmembrane helix</keyword>
<evidence type="ECO:0000259" key="8">
    <source>
        <dbReference type="SMART" id="SM00438"/>
    </source>
</evidence>
<evidence type="ECO:0000256" key="3">
    <source>
        <dbReference type="ARBA" id="ARBA00022737"/>
    </source>
</evidence>
<feature type="compositionally biased region" description="Pro residues" evidence="6">
    <location>
        <begin position="519"/>
        <end position="530"/>
    </location>
</feature>
<protein>
    <submittedName>
        <fullName evidence="9">NF-X1-type zinc finger NFXL2</fullName>
    </submittedName>
</protein>
<sequence length="903" mass="93747">MATAEEQPAAAVIAHLFESYEAACRTGADAVDDGGDTAFEEGLERVRERLLAASGEEAYCMVCLEAIRPQDPVWSCQSGCYAVMHLPCVQSWSRRTLAAAAAKPTHDPQLPGIAAAAAAAARAPACWGCPKCRQEYATVPSGYTCWCGKATDPSWDPWNAAHSCGERCERPAPGCGHPCMLLCHPGPCPPCPRVISASCHCGAVVTDKRCGRHEFGCGGVCGTPLPCGHECPSACHDGDCPPCALVSTVSCRCGAEAAQLPCSQKGVFQCTRVCGKPLDCERHCCERVCHSGGCGACALSGPKACPCGKQQLPHATCDAVVPPCGETCGKLLACGVHACHERCHAGPCTTVCRATVEKECECGKTTRTVQCHETFRCERRCTNMRSCGRHPCRRRCCDGVSCPPCEDVCNRWLKCRNHRCPAPCHSGECAPCPLSARISCACGRTQYSVPCGRESAAKPPPCTHPCPVLPLCRHAAAATPHRCHYGPCPACTEHCGTQLACGHGCSSVGCHDPPPPVVPEYQAPPPPAPPLDGSGPGISKQQREAVAAAAAPPPAQVAAAEARRLLRLLPRSPQGHLTACPACPAPVPVTCLGGHTTVQEPCSSAATFACSQPCGRPLACGNHSCQAACHDPAAAPCTPCALPCQRARGTCVHPCPLPCHPPSQACPPCDEPVTRPCHCSKTSLQFTCAEATAAAAPPARLCCGKACHRALAGCPHTCERPCHAGGCTSQGCSQEVTVRCACKRAKRKLPCSEVQRMLAAATGSAAYDGATVLRLLPCEPACAKAAAAEAAGGKRRSSSDGAAADGGAAAGAAAAPAASLPAPAAAEAQQPRRKLTKEEREAEREAARQAKLAAQQRKQAQQAVVLGLVLLVAVVLALGVRHLLLLADRKAQETWGYGAELVL</sequence>
<feature type="domain" description="NF-X1-type" evidence="8">
    <location>
        <begin position="387"/>
        <end position="407"/>
    </location>
</feature>
<keyword evidence="7" id="KW-0812">Transmembrane</keyword>
<dbReference type="STRING" id="554055.A0A2P6VNK2"/>
<feature type="domain" description="NF-X1-type" evidence="8">
    <location>
        <begin position="415"/>
        <end position="434"/>
    </location>
</feature>
<reference evidence="9 10" key="1">
    <citation type="journal article" date="2018" name="Plant J.">
        <title>Genome sequences of Chlorella sorokiniana UTEX 1602 and Micractinium conductrix SAG 241.80: implications to maltose excretion by a green alga.</title>
        <authorList>
            <person name="Arriola M.B."/>
            <person name="Velmurugan N."/>
            <person name="Zhang Y."/>
            <person name="Plunkett M.H."/>
            <person name="Hondzo H."/>
            <person name="Barney B.M."/>
        </authorList>
    </citation>
    <scope>NUCLEOTIDE SEQUENCE [LARGE SCALE GENOMIC DNA]</scope>
    <source>
        <strain evidence="9 10">SAG 241.80</strain>
    </source>
</reference>
<dbReference type="PANTHER" id="PTHR12360">
    <property type="entry name" value="NUCLEAR TRANSCRIPTION FACTOR, X-BOX BINDING 1 NFX1"/>
    <property type="match status" value="1"/>
</dbReference>
<feature type="domain" description="NF-X1-type" evidence="8">
    <location>
        <begin position="472"/>
        <end position="493"/>
    </location>
</feature>
<keyword evidence="2" id="KW-0479">Metal-binding</keyword>
<dbReference type="AlphaFoldDB" id="A0A2P6VNK2"/>
<keyword evidence="5" id="KW-0862">Zinc</keyword>
<feature type="domain" description="NF-X1-type" evidence="8">
    <location>
        <begin position="280"/>
        <end position="299"/>
    </location>
</feature>
<dbReference type="InterPro" id="IPR000967">
    <property type="entry name" value="Znf_NFX1"/>
</dbReference>
<evidence type="ECO:0000256" key="4">
    <source>
        <dbReference type="ARBA" id="ARBA00022771"/>
    </source>
</evidence>
<keyword evidence="7" id="KW-0472">Membrane</keyword>
<organism evidence="9 10">
    <name type="scientific">Micractinium conductrix</name>
    <dbReference type="NCBI Taxonomy" id="554055"/>
    <lineage>
        <taxon>Eukaryota</taxon>
        <taxon>Viridiplantae</taxon>
        <taxon>Chlorophyta</taxon>
        <taxon>core chlorophytes</taxon>
        <taxon>Trebouxiophyceae</taxon>
        <taxon>Chlorellales</taxon>
        <taxon>Chlorellaceae</taxon>
        <taxon>Chlorella clade</taxon>
        <taxon>Micractinium</taxon>
    </lineage>
</organism>
<dbReference type="GO" id="GO:0000981">
    <property type="term" value="F:DNA-binding transcription factor activity, RNA polymerase II-specific"/>
    <property type="evidence" value="ECO:0007669"/>
    <property type="project" value="TreeGrafter"/>
</dbReference>
<feature type="compositionally biased region" description="Low complexity" evidence="6">
    <location>
        <begin position="820"/>
        <end position="829"/>
    </location>
</feature>
<dbReference type="GO" id="GO:0005634">
    <property type="term" value="C:nucleus"/>
    <property type="evidence" value="ECO:0007669"/>
    <property type="project" value="InterPro"/>
</dbReference>
<feature type="domain" description="NF-X1-type" evidence="8">
    <location>
        <begin position="714"/>
        <end position="734"/>
    </location>
</feature>
<feature type="domain" description="NF-X1-type" evidence="8">
    <location>
        <begin position="620"/>
        <end position="642"/>
    </location>
</feature>
<keyword evidence="4" id="KW-0863">Zinc-finger</keyword>
<evidence type="ECO:0000313" key="9">
    <source>
        <dbReference type="EMBL" id="PSC75659.1"/>
    </source>
</evidence>
<comment type="caution">
    <text evidence="9">The sequence shown here is derived from an EMBL/GenBank/DDBJ whole genome shotgun (WGS) entry which is preliminary data.</text>
</comment>